<comment type="caution">
    <text evidence="7">The sequence shown here is derived from an EMBL/GenBank/DDBJ whole genome shotgun (WGS) entry which is preliminary data.</text>
</comment>
<evidence type="ECO:0000256" key="2">
    <source>
        <dbReference type="ARBA" id="ARBA00022448"/>
    </source>
</evidence>
<dbReference type="InterPro" id="IPR011701">
    <property type="entry name" value="MFS"/>
</dbReference>
<keyword evidence="2" id="KW-0813">Transport</keyword>
<evidence type="ECO:0000256" key="4">
    <source>
        <dbReference type="ARBA" id="ARBA00022989"/>
    </source>
</evidence>
<evidence type="ECO:0000313" key="7">
    <source>
        <dbReference type="EMBL" id="TGZ75190.1"/>
    </source>
</evidence>
<feature type="transmembrane region" description="Helical" evidence="6">
    <location>
        <begin position="57"/>
        <end position="79"/>
    </location>
</feature>
<dbReference type="Pfam" id="PF07690">
    <property type="entry name" value="MFS_1"/>
    <property type="match status" value="1"/>
</dbReference>
<evidence type="ECO:0000256" key="5">
    <source>
        <dbReference type="ARBA" id="ARBA00023136"/>
    </source>
</evidence>
<feature type="transmembrane region" description="Helical" evidence="6">
    <location>
        <begin position="279"/>
        <end position="300"/>
    </location>
</feature>
<protein>
    <recommendedName>
        <fullName evidence="9">Major facilitator superfamily (MFS) profile domain-containing protein</fullName>
    </recommendedName>
</protein>
<name>A0A4S2MEN5_OPIFE</name>
<feature type="transmembrane region" description="Helical" evidence="6">
    <location>
        <begin position="110"/>
        <end position="134"/>
    </location>
</feature>
<keyword evidence="4 6" id="KW-1133">Transmembrane helix</keyword>
<evidence type="ECO:0000256" key="6">
    <source>
        <dbReference type="SAM" id="Phobius"/>
    </source>
</evidence>
<reference evidence="7 8" key="1">
    <citation type="journal article" date="2019" name="BMC Genomics">
        <title>New insights from Opisthorchis felineus genome: update on genomics of the epidemiologically important liver flukes.</title>
        <authorList>
            <person name="Ershov N.I."/>
            <person name="Mordvinov V.A."/>
            <person name="Prokhortchouk E.B."/>
            <person name="Pakharukova M.Y."/>
            <person name="Gunbin K.V."/>
            <person name="Ustyantsev K."/>
            <person name="Genaev M.A."/>
            <person name="Blinov A.G."/>
            <person name="Mazur A."/>
            <person name="Boulygina E."/>
            <person name="Tsygankova S."/>
            <person name="Khrameeva E."/>
            <person name="Chekanov N."/>
            <person name="Fan G."/>
            <person name="Xiao A."/>
            <person name="Zhang H."/>
            <person name="Xu X."/>
            <person name="Yang H."/>
            <person name="Solovyev V."/>
            <person name="Lee S.M."/>
            <person name="Liu X."/>
            <person name="Afonnikov D.A."/>
            <person name="Skryabin K.G."/>
        </authorList>
    </citation>
    <scope>NUCLEOTIDE SEQUENCE [LARGE SCALE GENOMIC DNA]</scope>
    <source>
        <strain evidence="7">AK-0245</strain>
        <tissue evidence="7">Whole organism</tissue>
    </source>
</reference>
<evidence type="ECO:0008006" key="9">
    <source>
        <dbReference type="Google" id="ProtNLM"/>
    </source>
</evidence>
<feature type="transmembrane region" description="Helical" evidence="6">
    <location>
        <begin position="438"/>
        <end position="458"/>
    </location>
</feature>
<feature type="transmembrane region" description="Helical" evidence="6">
    <location>
        <begin position="343"/>
        <end position="362"/>
    </location>
</feature>
<dbReference type="GO" id="GO:0016020">
    <property type="term" value="C:membrane"/>
    <property type="evidence" value="ECO:0007669"/>
    <property type="project" value="UniProtKB-SubCell"/>
</dbReference>
<gene>
    <name evidence="7" type="ORF">CRM22_000523</name>
</gene>
<keyword evidence="5 6" id="KW-0472">Membrane</keyword>
<accession>A0A4S2MEN5</accession>
<dbReference type="EMBL" id="SJOL01000973">
    <property type="protein sequence ID" value="TGZ75190.1"/>
    <property type="molecule type" value="Genomic_DNA"/>
</dbReference>
<feature type="transmembrane region" description="Helical" evidence="6">
    <location>
        <begin position="146"/>
        <end position="165"/>
    </location>
</feature>
<dbReference type="PANTHER" id="PTHR43385">
    <property type="entry name" value="RIBOFLAVIN TRANSPORTER RIBJ"/>
    <property type="match status" value="1"/>
</dbReference>
<keyword evidence="8" id="KW-1185">Reference proteome</keyword>
<feature type="transmembrane region" description="Helical" evidence="6">
    <location>
        <begin position="196"/>
        <end position="215"/>
    </location>
</feature>
<dbReference type="InterPro" id="IPR036259">
    <property type="entry name" value="MFS_trans_sf"/>
</dbReference>
<sequence length="481" mass="52698">MKELFGCCNDTVRGILCIIGGILIHITYGYFYTVGNMAPYIVDYMNSNNISVNKTSAVWLTSVGFSMQSIAMPLSAYIATKIGFRIVVICSCVLHSGSIALTYFAVGWGFWAVVLFYGIFTGIGFGAGYSVIIAAATEWFPNRRGLVVGLVLGGFGAGALIFIPVQTGFINPANLKINATTGSFTQPEILNRVPQAFLLLAGITATLQIIGILLMQEKSQSAIENEQLGPEGQNVPYSEDIYFDEEEKTTKRPNRYYVNWDRNRMVDVPPLTVFTALDFYLLWLSVCCGAIPITLVTSLYKVAGSRYIHDDAFLAGVSMAASLCNSVGRVIWGRVCDRISFKVPMCCMCILWTALLFSFPFISEFSDTAAKATFVLWVSFMFLCQCGIFVFAPTATATIFGAVNFAVNYGFVYTAFLVGSLVASMMTNLGSVGASIEIHFFVAGAMSLLSIVSILLVVDRKVPHAFKYLNALVRFRTRYLP</sequence>
<feature type="transmembrane region" description="Helical" evidence="6">
    <location>
        <begin position="86"/>
        <end position="104"/>
    </location>
</feature>
<dbReference type="OrthoDB" id="410267at2759"/>
<proteinExistence type="predicted"/>
<dbReference type="Proteomes" id="UP000308267">
    <property type="component" value="Unassembled WGS sequence"/>
</dbReference>
<dbReference type="GO" id="GO:0022857">
    <property type="term" value="F:transmembrane transporter activity"/>
    <property type="evidence" value="ECO:0007669"/>
    <property type="project" value="InterPro"/>
</dbReference>
<evidence type="ECO:0000313" key="8">
    <source>
        <dbReference type="Proteomes" id="UP000308267"/>
    </source>
</evidence>
<dbReference type="Gene3D" id="1.20.1250.20">
    <property type="entry name" value="MFS general substrate transporter like domains"/>
    <property type="match status" value="2"/>
</dbReference>
<feature type="transmembrane region" description="Helical" evidence="6">
    <location>
        <begin position="12"/>
        <end position="31"/>
    </location>
</feature>
<evidence type="ECO:0000256" key="3">
    <source>
        <dbReference type="ARBA" id="ARBA00022692"/>
    </source>
</evidence>
<comment type="subcellular location">
    <subcellularLocation>
        <location evidence="1">Membrane</location>
        <topology evidence="1">Multi-pass membrane protein</topology>
    </subcellularLocation>
</comment>
<organism evidence="7 8">
    <name type="scientific">Opisthorchis felineus</name>
    <dbReference type="NCBI Taxonomy" id="147828"/>
    <lineage>
        <taxon>Eukaryota</taxon>
        <taxon>Metazoa</taxon>
        <taxon>Spiralia</taxon>
        <taxon>Lophotrochozoa</taxon>
        <taxon>Platyhelminthes</taxon>
        <taxon>Trematoda</taxon>
        <taxon>Digenea</taxon>
        <taxon>Opisthorchiida</taxon>
        <taxon>Opisthorchiata</taxon>
        <taxon>Opisthorchiidae</taxon>
        <taxon>Opisthorchis</taxon>
    </lineage>
</organism>
<feature type="transmembrane region" description="Helical" evidence="6">
    <location>
        <begin position="405"/>
        <end position="426"/>
    </location>
</feature>
<feature type="transmembrane region" description="Helical" evidence="6">
    <location>
        <begin position="374"/>
        <end position="393"/>
    </location>
</feature>
<keyword evidence="3 6" id="KW-0812">Transmembrane</keyword>
<dbReference type="PANTHER" id="PTHR43385:SF1">
    <property type="entry name" value="RIBOFLAVIN TRANSPORTER RIBJ"/>
    <property type="match status" value="1"/>
</dbReference>
<evidence type="ECO:0000256" key="1">
    <source>
        <dbReference type="ARBA" id="ARBA00004141"/>
    </source>
</evidence>
<feature type="transmembrane region" description="Helical" evidence="6">
    <location>
        <begin position="312"/>
        <end position="331"/>
    </location>
</feature>
<dbReference type="InterPro" id="IPR052983">
    <property type="entry name" value="MFS_Riboflavin_Transporter"/>
</dbReference>
<dbReference type="SUPFAM" id="SSF103473">
    <property type="entry name" value="MFS general substrate transporter"/>
    <property type="match status" value="1"/>
</dbReference>
<dbReference type="AlphaFoldDB" id="A0A4S2MEN5"/>